<evidence type="ECO:0000313" key="10">
    <source>
        <dbReference type="Proteomes" id="UP000284772"/>
    </source>
</evidence>
<dbReference type="Proteomes" id="UP000286003">
    <property type="component" value="Unassembled WGS sequence"/>
</dbReference>
<dbReference type="InterPro" id="IPR029061">
    <property type="entry name" value="THDP-binding"/>
</dbReference>
<dbReference type="Pfam" id="PF02776">
    <property type="entry name" value="TPP_enzyme_N"/>
    <property type="match status" value="1"/>
</dbReference>
<dbReference type="Gene3D" id="3.40.50.1220">
    <property type="entry name" value="TPP-binding domain"/>
    <property type="match status" value="1"/>
</dbReference>
<sequence>MYSDNKLVLQIISLLKQFGIKRIVVSPGSRHFSLVHSLEADNSFSLYSVVDERSAAFFALGMIQQTGDPVAITCSSGTACMNYGSAIVEAFYQKLPLLILSSDRPPELLNQLEDQMYDQLSTFTNCTKYQGQLREIKTDTDEWYANRILNEGLLELNHHGKGPVHLNIPFTSHRNDTFSNTSLPEVRKISLRRADAPPEMWIEASTKLNNKKIMIIWGQSVSLTDRFKKAIDRFCECFNVIILTDKISNLHHPKAIYNVPAILSSLRWEDKANLIPDIVISIGGNYIFNNEIKALLRPAKIPHWQVGYEDKVCDPFRTLTEIFEMGEAFFFEQLSSTGIATHQNDYEEAWKKISCQIPIPTAECGELYAIGRLLTNFPENADLQLANSCTIRMAHFFPTNDSIRINCNRGVNGIDGSMSTAVGFAAANPKATFLIIGDLSFFYDMNALWNRHLSKKLRIMLINNEGGAVMYAPINKEMRKTLPAHIAAGHITSAQGWVESLGFQYIEASSKDEIDEGINILTDLSIEHPILLEVHSTTVRDINAMQDFTSSLYHPSMSEKIVNEAKNIAKKAIRIIKQ</sequence>
<evidence type="ECO:0000256" key="3">
    <source>
        <dbReference type="ARBA" id="ARBA00022842"/>
    </source>
</evidence>
<dbReference type="Proteomes" id="UP000291191">
    <property type="component" value="Unassembled WGS sequence"/>
</dbReference>
<dbReference type="OrthoDB" id="9791859at2"/>
<dbReference type="EMBL" id="QRQM01000001">
    <property type="protein sequence ID" value="RHN10686.1"/>
    <property type="molecule type" value="Genomic_DNA"/>
</dbReference>
<dbReference type="PANTHER" id="PTHR42916:SF1">
    <property type="entry name" value="PROTEIN PHYLLO, CHLOROPLASTIC"/>
    <property type="match status" value="1"/>
</dbReference>
<dbReference type="AlphaFoldDB" id="A0A3E4L0E9"/>
<gene>
    <name evidence="7" type="primary">menD</name>
    <name evidence="7" type="ORF">DWX27_06035</name>
    <name evidence="8" type="ORF">DWZ32_01330</name>
    <name evidence="9" type="ORF">EAJ06_11835</name>
</gene>
<keyword evidence="4" id="KW-0786">Thiamine pyrophosphate</keyword>
<dbReference type="PIRSF" id="PIRSF004983">
    <property type="entry name" value="MenD"/>
    <property type="match status" value="1"/>
</dbReference>
<dbReference type="CDD" id="cd07037">
    <property type="entry name" value="TPP_PYR_MenD"/>
    <property type="match status" value="1"/>
</dbReference>
<evidence type="ECO:0000313" key="11">
    <source>
        <dbReference type="Proteomes" id="UP000286003"/>
    </source>
</evidence>
<evidence type="ECO:0000256" key="4">
    <source>
        <dbReference type="ARBA" id="ARBA00023052"/>
    </source>
</evidence>
<comment type="caution">
    <text evidence="7">The sequence shown here is derived from an EMBL/GenBank/DDBJ whole genome shotgun (WGS) entry which is preliminary data.</text>
</comment>
<keyword evidence="2" id="KW-0479">Metal-binding</keyword>
<dbReference type="GO" id="GO:0030976">
    <property type="term" value="F:thiamine pyrophosphate binding"/>
    <property type="evidence" value="ECO:0007669"/>
    <property type="project" value="InterPro"/>
</dbReference>
<dbReference type="InterPro" id="IPR012001">
    <property type="entry name" value="Thiamin_PyroP_enz_TPP-bd_dom"/>
</dbReference>
<evidence type="ECO:0000256" key="1">
    <source>
        <dbReference type="ARBA" id="ARBA00022679"/>
    </source>
</evidence>
<name>A0A3E4L0E9_9BACE</name>
<dbReference type="GO" id="GO:0046872">
    <property type="term" value="F:metal ion binding"/>
    <property type="evidence" value="ECO:0007669"/>
    <property type="project" value="UniProtKB-KW"/>
</dbReference>
<evidence type="ECO:0000313" key="8">
    <source>
        <dbReference type="EMBL" id="RHN10686.1"/>
    </source>
</evidence>
<reference evidence="9 12" key="2">
    <citation type="journal article" date="2019" name="Science, e1252229">
        <title>Invertible promoters mediate bacterial phase variation, antibiotic resistance, and host adaptation in the gut.</title>
        <authorList>
            <person name="Jiang X."/>
            <person name="Hall A.B."/>
            <person name="Arthur T.D."/>
            <person name="Plichta D.R."/>
            <person name="Covington C.T."/>
            <person name="Poyet M."/>
            <person name="Crothers J."/>
            <person name="Moses P.L."/>
            <person name="Tolonen A.C."/>
            <person name="Vlamakis H."/>
            <person name="Alm E.J."/>
            <person name="Xavier R.J."/>
        </authorList>
    </citation>
    <scope>NUCLEOTIDE SEQUENCE [LARGE SCALE GENOMIC DNA]</scope>
    <source>
        <strain evidence="9">Bf_0095</strain>
        <strain evidence="12">bf_0095</strain>
    </source>
</reference>
<protein>
    <submittedName>
        <fullName evidence="7">2-succinyl-5-enolpyruvyl-6-hydroxy-3-cyclohexene-1-carboxylic-acid synthase</fullName>
        <ecNumber evidence="7">2.2.1.9</ecNumber>
    </submittedName>
</protein>
<keyword evidence="12" id="KW-1185">Reference proteome</keyword>
<evidence type="ECO:0000313" key="9">
    <source>
        <dbReference type="EMBL" id="RYT79895.1"/>
    </source>
</evidence>
<proteinExistence type="predicted"/>
<evidence type="ECO:0000259" key="6">
    <source>
        <dbReference type="Pfam" id="PF02776"/>
    </source>
</evidence>
<dbReference type="NCBIfam" id="TIGR00173">
    <property type="entry name" value="menD"/>
    <property type="match status" value="1"/>
</dbReference>
<keyword evidence="3" id="KW-0460">Magnesium</keyword>
<organism evidence="7 10">
    <name type="scientific">Bacteroides intestinalis</name>
    <dbReference type="NCBI Taxonomy" id="329854"/>
    <lineage>
        <taxon>Bacteria</taxon>
        <taxon>Pseudomonadati</taxon>
        <taxon>Bacteroidota</taxon>
        <taxon>Bacteroidia</taxon>
        <taxon>Bacteroidales</taxon>
        <taxon>Bacteroidaceae</taxon>
        <taxon>Bacteroides</taxon>
    </lineage>
</organism>
<dbReference type="GO" id="GO:0070204">
    <property type="term" value="F:2-succinyl-5-enolpyruvyl-6-hydroxy-3-cyclohexene-1-carboxylic-acid synthase activity"/>
    <property type="evidence" value="ECO:0007669"/>
    <property type="project" value="UniProtKB-EC"/>
</dbReference>
<keyword evidence="5" id="KW-0464">Manganese</keyword>
<reference evidence="10 11" key="1">
    <citation type="submission" date="2018-08" db="EMBL/GenBank/DDBJ databases">
        <title>A genome reference for cultivated species of the human gut microbiota.</title>
        <authorList>
            <person name="Zou Y."/>
            <person name="Xue W."/>
            <person name="Luo G."/>
        </authorList>
    </citation>
    <scope>NUCLEOTIDE SEQUENCE [LARGE SCALE GENOMIC DNA]</scope>
    <source>
        <strain evidence="7 10">AF19-10AC</strain>
        <strain evidence="8 11">AF31-23</strain>
    </source>
</reference>
<feature type="domain" description="Thiamine pyrophosphate enzyme N-terminal TPP-binding" evidence="6">
    <location>
        <begin position="10"/>
        <end position="120"/>
    </location>
</feature>
<dbReference type="EC" id="2.2.1.9" evidence="7"/>
<evidence type="ECO:0000313" key="12">
    <source>
        <dbReference type="Proteomes" id="UP000291191"/>
    </source>
</evidence>
<dbReference type="Proteomes" id="UP000284772">
    <property type="component" value="Unassembled WGS sequence"/>
</dbReference>
<dbReference type="InterPro" id="IPR004433">
    <property type="entry name" value="MenaQ_synth_MenD"/>
</dbReference>
<dbReference type="SUPFAM" id="SSF52518">
    <property type="entry name" value="Thiamin diphosphate-binding fold (THDP-binding)"/>
    <property type="match status" value="2"/>
</dbReference>
<accession>A0A3E4L0E9</accession>
<dbReference type="EMBL" id="QRWT01000003">
    <property type="protein sequence ID" value="RGT55874.1"/>
    <property type="molecule type" value="Genomic_DNA"/>
</dbReference>
<dbReference type="PANTHER" id="PTHR42916">
    <property type="entry name" value="2-SUCCINYL-5-ENOLPYRUVYL-6-HYDROXY-3-CYCLOHEXENE-1-CARBOXYLATE SYNTHASE"/>
    <property type="match status" value="1"/>
</dbReference>
<keyword evidence="1 7" id="KW-0808">Transferase</keyword>
<dbReference type="RefSeq" id="WP_115503437.1">
    <property type="nucleotide sequence ID" value="NZ_CABMMK010000006.1"/>
</dbReference>
<evidence type="ECO:0000256" key="2">
    <source>
        <dbReference type="ARBA" id="ARBA00022723"/>
    </source>
</evidence>
<evidence type="ECO:0000313" key="7">
    <source>
        <dbReference type="EMBL" id="RGT55874.1"/>
    </source>
</evidence>
<dbReference type="EMBL" id="RCXO01000014">
    <property type="protein sequence ID" value="RYT79895.1"/>
    <property type="molecule type" value="Genomic_DNA"/>
</dbReference>
<dbReference type="Gene3D" id="3.40.50.970">
    <property type="match status" value="2"/>
</dbReference>
<evidence type="ECO:0000256" key="5">
    <source>
        <dbReference type="ARBA" id="ARBA00023211"/>
    </source>
</evidence>
<dbReference type="GO" id="GO:0009234">
    <property type="term" value="P:menaquinone biosynthetic process"/>
    <property type="evidence" value="ECO:0007669"/>
    <property type="project" value="InterPro"/>
</dbReference>